<dbReference type="AlphaFoldDB" id="A0A835IC89"/>
<protein>
    <submittedName>
        <fullName evidence="1">Uncharacterized protein</fullName>
    </submittedName>
</protein>
<reference evidence="1 2" key="1">
    <citation type="submission" date="2020-10" db="EMBL/GenBank/DDBJ databases">
        <title>The Coptis chinensis genome and diversification of protoberbering-type alkaloids.</title>
        <authorList>
            <person name="Wang B."/>
            <person name="Shu S."/>
            <person name="Song C."/>
            <person name="Liu Y."/>
        </authorList>
    </citation>
    <scope>NUCLEOTIDE SEQUENCE [LARGE SCALE GENOMIC DNA]</scope>
    <source>
        <strain evidence="1">HL-2020</strain>
        <tissue evidence="1">Leaf</tissue>
    </source>
</reference>
<dbReference type="EMBL" id="JADFTS010000003">
    <property type="protein sequence ID" value="KAF9614504.1"/>
    <property type="molecule type" value="Genomic_DNA"/>
</dbReference>
<name>A0A835IC89_9MAGN</name>
<proteinExistence type="predicted"/>
<organism evidence="1 2">
    <name type="scientific">Coptis chinensis</name>
    <dbReference type="NCBI Taxonomy" id="261450"/>
    <lineage>
        <taxon>Eukaryota</taxon>
        <taxon>Viridiplantae</taxon>
        <taxon>Streptophyta</taxon>
        <taxon>Embryophyta</taxon>
        <taxon>Tracheophyta</taxon>
        <taxon>Spermatophyta</taxon>
        <taxon>Magnoliopsida</taxon>
        <taxon>Ranunculales</taxon>
        <taxon>Ranunculaceae</taxon>
        <taxon>Coptidoideae</taxon>
        <taxon>Coptis</taxon>
    </lineage>
</organism>
<evidence type="ECO:0000313" key="1">
    <source>
        <dbReference type="EMBL" id="KAF9614504.1"/>
    </source>
</evidence>
<evidence type="ECO:0000313" key="2">
    <source>
        <dbReference type="Proteomes" id="UP000631114"/>
    </source>
</evidence>
<dbReference type="OrthoDB" id="1936747at2759"/>
<comment type="caution">
    <text evidence="1">The sequence shown here is derived from an EMBL/GenBank/DDBJ whole genome shotgun (WGS) entry which is preliminary data.</text>
</comment>
<sequence>FYNSLFSFFKLFFSQKAVAWDMSRVYSNFLDPQERRRSSNPRRAFLHEATD</sequence>
<gene>
    <name evidence="1" type="ORF">IFM89_018943</name>
</gene>
<keyword evidence="2" id="KW-1185">Reference proteome</keyword>
<feature type="non-terminal residue" evidence="1">
    <location>
        <position position="51"/>
    </location>
</feature>
<dbReference type="Proteomes" id="UP000631114">
    <property type="component" value="Unassembled WGS sequence"/>
</dbReference>
<accession>A0A835IC89</accession>